<sequence length="71" mass="8251">MTPAERAILSHLTSAWDPFVALPDHHPDDIEDFRRRIHGLQDQLMARPTRRSEHVSEIRNTDPAIMNIRAK</sequence>
<protein>
    <submittedName>
        <fullName evidence="2">Uncharacterized protein</fullName>
    </submittedName>
</protein>
<gene>
    <name evidence="2" type="ORF">LCGC14_0510750</name>
</gene>
<comment type="caution">
    <text evidence="2">The sequence shown here is derived from an EMBL/GenBank/DDBJ whole genome shotgun (WGS) entry which is preliminary data.</text>
</comment>
<dbReference type="AlphaFoldDB" id="A0A0F9V9L5"/>
<evidence type="ECO:0000313" key="2">
    <source>
        <dbReference type="EMBL" id="KKN62528.1"/>
    </source>
</evidence>
<name>A0A0F9V9L5_9ZZZZ</name>
<accession>A0A0F9V9L5</accession>
<organism evidence="2">
    <name type="scientific">marine sediment metagenome</name>
    <dbReference type="NCBI Taxonomy" id="412755"/>
    <lineage>
        <taxon>unclassified sequences</taxon>
        <taxon>metagenomes</taxon>
        <taxon>ecological metagenomes</taxon>
    </lineage>
</organism>
<feature type="compositionally biased region" description="Basic and acidic residues" evidence="1">
    <location>
        <begin position="50"/>
        <end position="60"/>
    </location>
</feature>
<reference evidence="2" key="1">
    <citation type="journal article" date="2015" name="Nature">
        <title>Complex archaea that bridge the gap between prokaryotes and eukaryotes.</title>
        <authorList>
            <person name="Spang A."/>
            <person name="Saw J.H."/>
            <person name="Jorgensen S.L."/>
            <person name="Zaremba-Niedzwiedzka K."/>
            <person name="Martijn J."/>
            <person name="Lind A.E."/>
            <person name="van Eijk R."/>
            <person name="Schleper C."/>
            <person name="Guy L."/>
            <person name="Ettema T.J."/>
        </authorList>
    </citation>
    <scope>NUCLEOTIDE SEQUENCE</scope>
</reference>
<proteinExistence type="predicted"/>
<evidence type="ECO:0000256" key="1">
    <source>
        <dbReference type="SAM" id="MobiDB-lite"/>
    </source>
</evidence>
<dbReference type="EMBL" id="LAZR01000620">
    <property type="protein sequence ID" value="KKN62528.1"/>
    <property type="molecule type" value="Genomic_DNA"/>
</dbReference>
<feature type="region of interest" description="Disordered" evidence="1">
    <location>
        <begin position="46"/>
        <end position="71"/>
    </location>
</feature>